<dbReference type="Gene3D" id="1.10.260.40">
    <property type="entry name" value="lambda repressor-like DNA-binding domains"/>
    <property type="match status" value="1"/>
</dbReference>
<feature type="domain" description="HTH cro/C1-type" evidence="1">
    <location>
        <begin position="21"/>
        <end position="57"/>
    </location>
</feature>
<organism evidence="2 3">
    <name type="scientific">Nocardiopsis changdeensis</name>
    <dbReference type="NCBI Taxonomy" id="2831969"/>
    <lineage>
        <taxon>Bacteria</taxon>
        <taxon>Bacillati</taxon>
        <taxon>Actinomycetota</taxon>
        <taxon>Actinomycetes</taxon>
        <taxon>Streptosporangiales</taxon>
        <taxon>Nocardiopsidaceae</taxon>
        <taxon>Nocardiopsis</taxon>
    </lineage>
</organism>
<accession>A0ABX8BJL3</accession>
<evidence type="ECO:0000259" key="1">
    <source>
        <dbReference type="PROSITE" id="PS50943"/>
    </source>
</evidence>
<dbReference type="SUPFAM" id="SSF47413">
    <property type="entry name" value="lambda repressor-like DNA-binding domains"/>
    <property type="match status" value="1"/>
</dbReference>
<evidence type="ECO:0000313" key="2">
    <source>
        <dbReference type="EMBL" id="QUX20603.1"/>
    </source>
</evidence>
<reference evidence="2 3" key="1">
    <citation type="submission" date="2021-05" db="EMBL/GenBank/DDBJ databases">
        <title>Direct Submission.</title>
        <authorList>
            <person name="Li K."/>
            <person name="Gao J."/>
        </authorList>
    </citation>
    <scope>NUCLEOTIDE SEQUENCE [LARGE SCALE GENOMIC DNA]</scope>
    <source>
        <strain evidence="2 3">Mg02</strain>
    </source>
</reference>
<name>A0ABX8BJL3_9ACTN</name>
<dbReference type="Proteomes" id="UP000676079">
    <property type="component" value="Chromosome"/>
</dbReference>
<dbReference type="InterPro" id="IPR010982">
    <property type="entry name" value="Lambda_DNA-bd_dom_sf"/>
</dbReference>
<dbReference type="InterPro" id="IPR001387">
    <property type="entry name" value="Cro/C1-type_HTH"/>
</dbReference>
<dbReference type="EMBL" id="CP074133">
    <property type="protein sequence ID" value="QUX20603.1"/>
    <property type="molecule type" value="Genomic_DNA"/>
</dbReference>
<dbReference type="Pfam" id="PF13560">
    <property type="entry name" value="HTH_31"/>
    <property type="match status" value="1"/>
</dbReference>
<dbReference type="CDD" id="cd00093">
    <property type="entry name" value="HTH_XRE"/>
    <property type="match status" value="1"/>
</dbReference>
<dbReference type="SMART" id="SM00530">
    <property type="entry name" value="HTH_XRE"/>
    <property type="match status" value="1"/>
</dbReference>
<keyword evidence="3" id="KW-1185">Reference proteome</keyword>
<dbReference type="PROSITE" id="PS50943">
    <property type="entry name" value="HTH_CROC1"/>
    <property type="match status" value="1"/>
</dbReference>
<protein>
    <submittedName>
        <fullName evidence="2">Helix-turn-helix transcriptional regulator</fullName>
    </submittedName>
</protein>
<dbReference type="RefSeq" id="WP_220561799.1">
    <property type="nucleotide sequence ID" value="NZ_CP074133.1"/>
</dbReference>
<gene>
    <name evidence="2" type="ORF">KGD84_19060</name>
</gene>
<evidence type="ECO:0000313" key="3">
    <source>
        <dbReference type="Proteomes" id="UP000676079"/>
    </source>
</evidence>
<proteinExistence type="predicted"/>
<sequence length="401" mass="42975">MFWDLDDVRAAVSAGDAAETIRLLRRETRLSQTAIARMVGLSQGMVSAIISGGRLISRDRHQQALRGLGAPEPARPSSIPCAEDDPDDLEAILRDGTDRATLAGMEQELAALSAAYVSRPCAPLLPRLNTLRTGALEHYRSGARPRHAHDLLVIVGACELLLAYAAHDGGNPAAALAHLERAARCADFTEHPHLPGWIIGTRALIGDWHPATGTDTLALPGHAPSPQAWARLTAITARAAARRHDRHTARAGLDRLVDHQAQPADTDDLSRRLGGIFAFPDPKRDYYIAATAVLLGDGDRATTHAHGAITAYEAGPAIQRSYGDLALARIDLVSAHLLCGDTDAAHTALEQVARIPASDRIHQLRPALHACAELALNAPIAPSRKREITDRLTALRLPWGP</sequence>